<dbReference type="FunFam" id="2.60.40.10:FF:000250">
    <property type="entry name" value="1,4-alpha-glucan-branching enzyme, chloroplastic/amyloplastic"/>
    <property type="match status" value="1"/>
</dbReference>
<dbReference type="InterPro" id="IPR014756">
    <property type="entry name" value="Ig_E-set"/>
</dbReference>
<evidence type="ECO:0000259" key="1">
    <source>
        <dbReference type="SMART" id="SM00642"/>
    </source>
</evidence>
<name>A0AA38HL06_9CUCU</name>
<dbReference type="InterPro" id="IPR004193">
    <property type="entry name" value="Glyco_hydro_13_N"/>
</dbReference>
<comment type="caution">
    <text evidence="2">The sequence shown here is derived from an EMBL/GenBank/DDBJ whole genome shotgun (WGS) entry which is preliminary data.</text>
</comment>
<dbReference type="GO" id="GO:0003844">
    <property type="term" value="F:1,4-alpha-glucan branching enzyme activity"/>
    <property type="evidence" value="ECO:0007669"/>
    <property type="project" value="TreeGrafter"/>
</dbReference>
<dbReference type="PANTHER" id="PTHR43651:SF3">
    <property type="entry name" value="1,4-ALPHA-GLUCAN-BRANCHING ENZYME"/>
    <property type="match status" value="1"/>
</dbReference>
<dbReference type="InterPro" id="IPR006047">
    <property type="entry name" value="GH13_cat_dom"/>
</dbReference>
<dbReference type="InterPro" id="IPR013783">
    <property type="entry name" value="Ig-like_fold"/>
</dbReference>
<accession>A0AA38HL06</accession>
<dbReference type="CDD" id="cd02854">
    <property type="entry name" value="E_set_GBE_euk_N"/>
    <property type="match status" value="1"/>
</dbReference>
<dbReference type="GO" id="GO:0005737">
    <property type="term" value="C:cytoplasm"/>
    <property type="evidence" value="ECO:0007669"/>
    <property type="project" value="TreeGrafter"/>
</dbReference>
<dbReference type="SMART" id="SM00642">
    <property type="entry name" value="Aamy"/>
    <property type="match status" value="1"/>
</dbReference>
<gene>
    <name evidence="2" type="ORF">Zmor_027113</name>
</gene>
<reference evidence="2" key="1">
    <citation type="journal article" date="2023" name="G3 (Bethesda)">
        <title>Whole genome assemblies of Zophobas morio and Tenebrio molitor.</title>
        <authorList>
            <person name="Kaur S."/>
            <person name="Stinson S.A."/>
            <person name="diCenzo G.C."/>
        </authorList>
    </citation>
    <scope>NUCLEOTIDE SEQUENCE</scope>
    <source>
        <strain evidence="2">QUZm001</strain>
    </source>
</reference>
<organism evidence="2 3">
    <name type="scientific">Zophobas morio</name>
    <dbReference type="NCBI Taxonomy" id="2755281"/>
    <lineage>
        <taxon>Eukaryota</taxon>
        <taxon>Metazoa</taxon>
        <taxon>Ecdysozoa</taxon>
        <taxon>Arthropoda</taxon>
        <taxon>Hexapoda</taxon>
        <taxon>Insecta</taxon>
        <taxon>Pterygota</taxon>
        <taxon>Neoptera</taxon>
        <taxon>Endopterygota</taxon>
        <taxon>Coleoptera</taxon>
        <taxon>Polyphaga</taxon>
        <taxon>Cucujiformia</taxon>
        <taxon>Tenebrionidae</taxon>
        <taxon>Zophobas</taxon>
    </lineage>
</organism>
<feature type="domain" description="Glycosyl hydrolase family 13 catalytic" evidence="1">
    <location>
        <begin position="192"/>
        <end position="467"/>
    </location>
</feature>
<evidence type="ECO:0000313" key="3">
    <source>
        <dbReference type="Proteomes" id="UP001168821"/>
    </source>
</evidence>
<dbReference type="GO" id="GO:0005975">
    <property type="term" value="P:carbohydrate metabolic process"/>
    <property type="evidence" value="ECO:0007669"/>
    <property type="project" value="InterPro"/>
</dbReference>
<dbReference type="GO" id="GO:0004553">
    <property type="term" value="F:hydrolase activity, hydrolyzing O-glycosyl compounds"/>
    <property type="evidence" value="ECO:0007669"/>
    <property type="project" value="InterPro"/>
</dbReference>
<protein>
    <recommendedName>
        <fullName evidence="1">Glycosyl hydrolase family 13 catalytic domain-containing protein</fullName>
    </recommendedName>
</protein>
<dbReference type="CDD" id="cd11321">
    <property type="entry name" value="AmyAc_bac_euk_BE"/>
    <property type="match status" value="1"/>
</dbReference>
<dbReference type="Pfam" id="PF02922">
    <property type="entry name" value="CBM_48"/>
    <property type="match status" value="1"/>
</dbReference>
<dbReference type="Pfam" id="PF00128">
    <property type="entry name" value="Alpha-amylase"/>
    <property type="match status" value="1"/>
</dbReference>
<dbReference type="PANTHER" id="PTHR43651">
    <property type="entry name" value="1,4-ALPHA-GLUCAN-BRANCHING ENZYME"/>
    <property type="match status" value="1"/>
</dbReference>
<proteinExistence type="predicted"/>
<dbReference type="InterPro" id="IPR017853">
    <property type="entry name" value="GH"/>
</dbReference>
<keyword evidence="3" id="KW-1185">Reference proteome</keyword>
<dbReference type="Gene3D" id="3.20.20.80">
    <property type="entry name" value="Glycosidases"/>
    <property type="match status" value="1"/>
</dbReference>
<dbReference type="SUPFAM" id="SSF51445">
    <property type="entry name" value="(Trans)glycosidases"/>
    <property type="match status" value="1"/>
</dbReference>
<evidence type="ECO:0000313" key="2">
    <source>
        <dbReference type="EMBL" id="KAJ3630058.1"/>
    </source>
</evidence>
<sequence length="478" mass="55282">MSEVNVPEPPKFKNLLALDPFLTPFSDYICSNYAKYWLIRKNIELIEGSLGSFSMGYKKFGFRKCGNFITYREWAPCAKKASLVGDFNNWDREANPMQSNEYGVWEVTISKDTGPLHLSNVKFIFQSTSGDWKYRIPAWIRYARQNRNETIFSGVYYDPPNAYQFKNARPTITGGLRIYEAHVGICSPEPRIATYEYFTDYIVPHIKKNGYNAIQLMAILEHAYYGSFGYQVTNFFAPSSRFGTPEDLKKLIDTAHENGIIVLLDLVHSHASKNVEDGLNMFDGSDYCYFHEGPKGVHSLWDSRLFNYGHWEVLRFLLSNLRWWMDEFMFDGFRFDGVTSMLYKHHGIGFGFSGDYHEYFGESVDEEAVVYLMLANAMLHEVYPLVITIAEDVSGIPALCRPVEEGGLGFDYRMAMAVPDKWIQLLKENKDEDWNMGNIVHTLTNRRYKEKTVCYCESHDQALVGDKTLAFWLMDKEM</sequence>
<dbReference type="EMBL" id="JALNTZ010000871">
    <property type="protein sequence ID" value="KAJ3630058.1"/>
    <property type="molecule type" value="Genomic_DNA"/>
</dbReference>
<dbReference type="AlphaFoldDB" id="A0AA38HL06"/>
<dbReference type="Gene3D" id="2.60.40.10">
    <property type="entry name" value="Immunoglobulins"/>
    <property type="match status" value="1"/>
</dbReference>
<dbReference type="SUPFAM" id="SSF81296">
    <property type="entry name" value="E set domains"/>
    <property type="match status" value="1"/>
</dbReference>
<dbReference type="Proteomes" id="UP001168821">
    <property type="component" value="Unassembled WGS sequence"/>
</dbReference>